<dbReference type="AlphaFoldDB" id="A0A3M2JQY0"/>
<keyword evidence="2" id="KW-1185">Reference proteome</keyword>
<name>A0A3M2JQY0_9CELL</name>
<evidence type="ECO:0000313" key="1">
    <source>
        <dbReference type="EMBL" id="RMI12628.1"/>
    </source>
</evidence>
<protein>
    <submittedName>
        <fullName evidence="1">Molybdopterin oxidoreductase</fullName>
    </submittedName>
</protein>
<dbReference type="RefSeq" id="WP_122148903.1">
    <property type="nucleotide sequence ID" value="NZ_RFFI01000033.1"/>
</dbReference>
<accession>A0A3M2JQY0</accession>
<reference evidence="1 2" key="1">
    <citation type="submission" date="2018-10" db="EMBL/GenBank/DDBJ databases">
        <title>Isolation, diversity and antifungal activity of actinobacteria from wheat.</title>
        <authorList>
            <person name="Han C."/>
        </authorList>
    </citation>
    <scope>NUCLEOTIDE SEQUENCE [LARGE SCALE GENOMIC DNA]</scope>
    <source>
        <strain evidence="1 2">NEAU-YY56</strain>
    </source>
</reference>
<dbReference type="Proteomes" id="UP000269289">
    <property type="component" value="Unassembled WGS sequence"/>
</dbReference>
<comment type="caution">
    <text evidence="1">The sequence shown here is derived from an EMBL/GenBank/DDBJ whole genome shotgun (WGS) entry which is preliminary data.</text>
</comment>
<dbReference type="EMBL" id="RFFI01000033">
    <property type="protein sequence ID" value="RMI12628.1"/>
    <property type="molecule type" value="Genomic_DNA"/>
</dbReference>
<proteinExistence type="predicted"/>
<organism evidence="1 2">
    <name type="scientific">Cellulomonas triticagri</name>
    <dbReference type="NCBI Taxonomy" id="2483352"/>
    <lineage>
        <taxon>Bacteria</taxon>
        <taxon>Bacillati</taxon>
        <taxon>Actinomycetota</taxon>
        <taxon>Actinomycetes</taxon>
        <taxon>Micrococcales</taxon>
        <taxon>Cellulomonadaceae</taxon>
        <taxon>Cellulomonas</taxon>
    </lineage>
</organism>
<gene>
    <name evidence="1" type="ORF">EBM89_07935</name>
</gene>
<evidence type="ECO:0000313" key="2">
    <source>
        <dbReference type="Proteomes" id="UP000269289"/>
    </source>
</evidence>
<sequence>MSAHQTRTRTRHSVPWWVLCAWGSLVLLVLGGLAAASGVL</sequence>